<dbReference type="NCBIfam" id="TIGR01251">
    <property type="entry name" value="ribP_PPkin"/>
    <property type="match status" value="1"/>
</dbReference>
<proteinExistence type="predicted"/>
<dbReference type="SUPFAM" id="SSF53271">
    <property type="entry name" value="PRTase-like"/>
    <property type="match status" value="1"/>
</dbReference>
<evidence type="ECO:0000256" key="9">
    <source>
        <dbReference type="ARBA" id="ARBA00049535"/>
    </source>
</evidence>
<dbReference type="GO" id="GO:0005737">
    <property type="term" value="C:cytoplasm"/>
    <property type="evidence" value="ECO:0007669"/>
    <property type="project" value="TreeGrafter"/>
</dbReference>
<evidence type="ECO:0000256" key="6">
    <source>
        <dbReference type="ARBA" id="ARBA00022777"/>
    </source>
</evidence>
<dbReference type="InterPro" id="IPR029057">
    <property type="entry name" value="PRTase-like"/>
</dbReference>
<dbReference type="CDD" id="cd06223">
    <property type="entry name" value="PRTases_typeI"/>
    <property type="match status" value="1"/>
</dbReference>
<dbReference type="EC" id="2.7.6.1" evidence="1"/>
<dbReference type="InterPro" id="IPR005946">
    <property type="entry name" value="Rib-P_diPkinase"/>
</dbReference>
<comment type="catalytic activity">
    <reaction evidence="9">
        <text>D-ribose 5-phosphate + ATP = 5-phospho-alpha-D-ribose 1-diphosphate + AMP + H(+)</text>
        <dbReference type="Rhea" id="RHEA:15609"/>
        <dbReference type="ChEBI" id="CHEBI:15378"/>
        <dbReference type="ChEBI" id="CHEBI:30616"/>
        <dbReference type="ChEBI" id="CHEBI:58017"/>
        <dbReference type="ChEBI" id="CHEBI:78346"/>
        <dbReference type="ChEBI" id="CHEBI:456215"/>
        <dbReference type="EC" id="2.7.6.1"/>
    </reaction>
</comment>
<evidence type="ECO:0000256" key="5">
    <source>
        <dbReference type="ARBA" id="ARBA00022741"/>
    </source>
</evidence>
<dbReference type="GO" id="GO:0006164">
    <property type="term" value="P:purine nucleotide biosynthetic process"/>
    <property type="evidence" value="ECO:0007669"/>
    <property type="project" value="TreeGrafter"/>
</dbReference>
<dbReference type="Pfam" id="PF14572">
    <property type="entry name" value="Pribosyl_synth"/>
    <property type="match status" value="1"/>
</dbReference>
<dbReference type="Pfam" id="PF12224">
    <property type="entry name" value="Amidoligase_2"/>
    <property type="match status" value="1"/>
</dbReference>
<dbReference type="EMBL" id="AJWZ01009371">
    <property type="protein sequence ID" value="EKC51504.1"/>
    <property type="molecule type" value="Genomic_DNA"/>
</dbReference>
<evidence type="ECO:0000256" key="4">
    <source>
        <dbReference type="ARBA" id="ARBA00022727"/>
    </source>
</evidence>
<name>K1S7V8_9ZZZZ</name>
<protein>
    <recommendedName>
        <fullName evidence="1">ribose-phosphate diphosphokinase</fullName>
        <ecNumber evidence="1">2.7.6.1</ecNumber>
    </recommendedName>
</protein>
<evidence type="ECO:0000256" key="1">
    <source>
        <dbReference type="ARBA" id="ARBA00013247"/>
    </source>
</evidence>
<keyword evidence="5" id="KW-0547">Nucleotide-binding</keyword>
<keyword evidence="4" id="KW-0545">Nucleotide biosynthesis</keyword>
<keyword evidence="7" id="KW-0067">ATP-binding</keyword>
<organism evidence="10">
    <name type="scientific">human gut metagenome</name>
    <dbReference type="NCBI Taxonomy" id="408170"/>
    <lineage>
        <taxon>unclassified sequences</taxon>
        <taxon>metagenomes</taxon>
        <taxon>organismal metagenomes</taxon>
    </lineage>
</organism>
<dbReference type="GO" id="GO:0000287">
    <property type="term" value="F:magnesium ion binding"/>
    <property type="evidence" value="ECO:0007669"/>
    <property type="project" value="InterPro"/>
</dbReference>
<keyword evidence="2" id="KW-0808">Transferase</keyword>
<dbReference type="GO" id="GO:0016301">
    <property type="term" value="F:kinase activity"/>
    <property type="evidence" value="ECO:0007669"/>
    <property type="project" value="UniProtKB-KW"/>
</dbReference>
<sequence length="244" mass="26854">MHVHVDASKHTPQSLKNVLSIMYSKEDILFAALKVNPARIDSYCQAVDEPILEEIRKLPSGASMDQLKDRWYQGRDGSDYASGVILPYLQSLRLKDMVIASPDVGGSKRANTYAKYFGCPLVLCNKTRARANVVASMQIIGDVKDKNVVIIDDMVDTAGTITKAADIMKQAGAKTVRACASHCVMSGPASERVQDSALEEIVFTDSIPYTKRCAKVKQISIADMFAETIRRVEDNESISSQYLV</sequence>
<keyword evidence="3" id="KW-0479">Metal-binding</keyword>
<keyword evidence="8" id="KW-0460">Magnesium</keyword>
<comment type="caution">
    <text evidence="10">The sequence shown here is derived from an EMBL/GenBank/DDBJ whole genome shotgun (WGS) entry which is preliminary data.</text>
</comment>
<reference evidence="10" key="1">
    <citation type="journal article" date="2013" name="Environ. Microbiol.">
        <title>Microbiota from the distal guts of lean and obese adolescents exhibit partial functional redundancy besides clear differences in community structure.</title>
        <authorList>
            <person name="Ferrer M."/>
            <person name="Ruiz A."/>
            <person name="Lanza F."/>
            <person name="Haange S.B."/>
            <person name="Oberbach A."/>
            <person name="Till H."/>
            <person name="Bargiela R."/>
            <person name="Campoy C."/>
            <person name="Segura M.T."/>
            <person name="Richter M."/>
            <person name="von Bergen M."/>
            <person name="Seifert J."/>
            <person name="Suarez A."/>
        </authorList>
    </citation>
    <scope>NUCLEOTIDE SEQUENCE</scope>
</reference>
<dbReference type="GO" id="GO:0004749">
    <property type="term" value="F:ribose phosphate diphosphokinase activity"/>
    <property type="evidence" value="ECO:0007669"/>
    <property type="project" value="UniProtKB-EC"/>
</dbReference>
<keyword evidence="6 10" id="KW-0418">Kinase</keyword>
<dbReference type="AlphaFoldDB" id="K1S7V8"/>
<accession>K1S7V8</accession>
<evidence type="ECO:0000256" key="2">
    <source>
        <dbReference type="ARBA" id="ARBA00022679"/>
    </source>
</evidence>
<dbReference type="GO" id="GO:0006015">
    <property type="term" value="P:5-phosphoribose 1-diphosphate biosynthetic process"/>
    <property type="evidence" value="ECO:0007669"/>
    <property type="project" value="TreeGrafter"/>
</dbReference>
<dbReference type="PANTHER" id="PTHR10210">
    <property type="entry name" value="RIBOSE-PHOSPHATE DIPHOSPHOKINASE FAMILY MEMBER"/>
    <property type="match status" value="1"/>
</dbReference>
<dbReference type="GO" id="GO:0005524">
    <property type="term" value="F:ATP binding"/>
    <property type="evidence" value="ECO:0007669"/>
    <property type="project" value="UniProtKB-KW"/>
</dbReference>
<evidence type="ECO:0000256" key="7">
    <source>
        <dbReference type="ARBA" id="ARBA00022840"/>
    </source>
</evidence>
<dbReference type="GO" id="GO:0002189">
    <property type="term" value="C:ribose phosphate diphosphokinase complex"/>
    <property type="evidence" value="ECO:0007669"/>
    <property type="project" value="TreeGrafter"/>
</dbReference>
<dbReference type="PANTHER" id="PTHR10210:SF41">
    <property type="entry name" value="RIBOSE-PHOSPHATE PYROPHOSPHOKINASE 1, CHLOROPLASTIC"/>
    <property type="match status" value="1"/>
</dbReference>
<gene>
    <name evidence="10" type="ORF">OBE_13576</name>
</gene>
<dbReference type="InterPro" id="IPR022025">
    <property type="entry name" value="Amidoligase_2"/>
</dbReference>
<dbReference type="InterPro" id="IPR000836">
    <property type="entry name" value="PRTase_dom"/>
</dbReference>
<evidence type="ECO:0000256" key="3">
    <source>
        <dbReference type="ARBA" id="ARBA00022723"/>
    </source>
</evidence>
<dbReference type="Gene3D" id="3.40.50.2020">
    <property type="match status" value="1"/>
</dbReference>
<evidence type="ECO:0000313" key="10">
    <source>
        <dbReference type="EMBL" id="EKC51504.1"/>
    </source>
</evidence>
<dbReference type="FunFam" id="3.40.50.2020:FF:000002">
    <property type="entry name" value="Ribose-phosphate pyrophosphokinase"/>
    <property type="match status" value="1"/>
</dbReference>
<evidence type="ECO:0000256" key="8">
    <source>
        <dbReference type="ARBA" id="ARBA00022842"/>
    </source>
</evidence>